<dbReference type="AlphaFoldDB" id="A0A8J3N809"/>
<organism evidence="2 3">
    <name type="scientific">Actinocatenispora rupis</name>
    <dbReference type="NCBI Taxonomy" id="519421"/>
    <lineage>
        <taxon>Bacteria</taxon>
        <taxon>Bacillati</taxon>
        <taxon>Actinomycetota</taxon>
        <taxon>Actinomycetes</taxon>
        <taxon>Micromonosporales</taxon>
        <taxon>Micromonosporaceae</taxon>
        <taxon>Actinocatenispora</taxon>
    </lineage>
</organism>
<dbReference type="EMBL" id="BOMB01000001">
    <property type="protein sequence ID" value="GID09621.1"/>
    <property type="molecule type" value="Genomic_DNA"/>
</dbReference>
<dbReference type="PANTHER" id="PTHR43252:SF2">
    <property type="entry name" value="TRANSCRIPTION REGULATOR, PADR-LIKE FAMILY"/>
    <property type="match status" value="1"/>
</dbReference>
<evidence type="ECO:0000313" key="2">
    <source>
        <dbReference type="EMBL" id="GID09621.1"/>
    </source>
</evidence>
<dbReference type="InterPro" id="IPR011991">
    <property type="entry name" value="ArsR-like_HTH"/>
</dbReference>
<gene>
    <name evidence="2" type="ORF">Aru02nite_05100</name>
</gene>
<evidence type="ECO:0000313" key="3">
    <source>
        <dbReference type="Proteomes" id="UP000612808"/>
    </source>
</evidence>
<name>A0A8J3N809_9ACTN</name>
<dbReference type="RefSeq" id="WP_203654487.1">
    <property type="nucleotide sequence ID" value="NZ_BAAAZM010000010.1"/>
</dbReference>
<dbReference type="Pfam" id="PF03551">
    <property type="entry name" value="PadR"/>
    <property type="match status" value="1"/>
</dbReference>
<accession>A0A8J3N809</accession>
<dbReference type="PANTHER" id="PTHR43252">
    <property type="entry name" value="TRANSCRIPTIONAL REGULATOR YQJI"/>
    <property type="match status" value="1"/>
</dbReference>
<dbReference type="Gene3D" id="1.10.10.10">
    <property type="entry name" value="Winged helix-like DNA-binding domain superfamily/Winged helix DNA-binding domain"/>
    <property type="match status" value="1"/>
</dbReference>
<dbReference type="CDD" id="cd00090">
    <property type="entry name" value="HTH_ARSR"/>
    <property type="match status" value="1"/>
</dbReference>
<sequence>MDEALNMRALRAARAFGFGPAHHQRHEGGRERYEAHRERYGHGGRGRGGGRGFGGPGFGAGFGGFGGFGFPGGGPFGGHRRRGGRASRGDIRLAALGLLADQPMHGYQLMREIGTRSEGVWRPSPGAIYPALQQLEDEGLIEPERAEGKRVFTLTAEGRQYVADHREEIDAVWQNTADSVDEDWAELATNGKQVMQAFWQVITAGNRRQVAAATELMTETRRKLYRILAEDEEPAADETDDEPRD</sequence>
<dbReference type="InterPro" id="IPR005149">
    <property type="entry name" value="Tscrpt_reg_PadR_N"/>
</dbReference>
<dbReference type="InterPro" id="IPR036390">
    <property type="entry name" value="WH_DNA-bd_sf"/>
</dbReference>
<dbReference type="InterPro" id="IPR036388">
    <property type="entry name" value="WH-like_DNA-bd_sf"/>
</dbReference>
<protein>
    <recommendedName>
        <fullName evidence="1">Transcription regulator PadR N-terminal domain-containing protein</fullName>
    </recommendedName>
</protein>
<dbReference type="Proteomes" id="UP000612808">
    <property type="component" value="Unassembled WGS sequence"/>
</dbReference>
<evidence type="ECO:0000259" key="1">
    <source>
        <dbReference type="Pfam" id="PF03551"/>
    </source>
</evidence>
<reference evidence="2" key="1">
    <citation type="submission" date="2021-01" db="EMBL/GenBank/DDBJ databases">
        <title>Whole genome shotgun sequence of Actinocatenispora rupis NBRC 107355.</title>
        <authorList>
            <person name="Komaki H."/>
            <person name="Tamura T."/>
        </authorList>
    </citation>
    <scope>NUCLEOTIDE SEQUENCE</scope>
    <source>
        <strain evidence="2">NBRC 107355</strain>
    </source>
</reference>
<dbReference type="SUPFAM" id="SSF46785">
    <property type="entry name" value="Winged helix' DNA-binding domain"/>
    <property type="match status" value="1"/>
</dbReference>
<feature type="domain" description="Transcription regulator PadR N-terminal" evidence="1">
    <location>
        <begin position="96"/>
        <end position="163"/>
    </location>
</feature>
<keyword evidence="3" id="KW-1185">Reference proteome</keyword>
<comment type="caution">
    <text evidence="2">The sequence shown here is derived from an EMBL/GenBank/DDBJ whole genome shotgun (WGS) entry which is preliminary data.</text>
</comment>
<proteinExistence type="predicted"/>